<feature type="domain" description="TGS" evidence="5">
    <location>
        <begin position="270"/>
        <end position="353"/>
    </location>
</feature>
<dbReference type="GO" id="GO:0005525">
    <property type="term" value="F:GTP binding"/>
    <property type="evidence" value="ECO:0007669"/>
    <property type="project" value="InterPro"/>
</dbReference>
<dbReference type="Pfam" id="PF01926">
    <property type="entry name" value="MMR_HSR1"/>
    <property type="match status" value="1"/>
</dbReference>
<dbReference type="InterPro" id="IPR004095">
    <property type="entry name" value="TGS"/>
</dbReference>
<dbReference type="GO" id="GO:0005737">
    <property type="term" value="C:cytoplasm"/>
    <property type="evidence" value="ECO:0007669"/>
    <property type="project" value="TreeGrafter"/>
</dbReference>
<keyword evidence="3" id="KW-0547">Nucleotide-binding</keyword>
<dbReference type="STRING" id="229920.ADM99_00405"/>
<dbReference type="InterPro" id="IPR006073">
    <property type="entry name" value="GTP-bd"/>
</dbReference>
<dbReference type="InterPro" id="IPR013029">
    <property type="entry name" value="YchF_C"/>
</dbReference>
<comment type="cofactor">
    <cofactor evidence="1">
        <name>Mg(2+)</name>
        <dbReference type="ChEBI" id="CHEBI:18420"/>
    </cofactor>
</comment>
<dbReference type="Proteomes" id="UP000050430">
    <property type="component" value="Unassembled WGS sequence"/>
</dbReference>
<evidence type="ECO:0000313" key="7">
    <source>
        <dbReference type="Proteomes" id="UP000050430"/>
    </source>
</evidence>
<dbReference type="InterPro" id="IPR004396">
    <property type="entry name" value="ATPase_YchF/OLA1"/>
</dbReference>
<name>A0A0P6WY44_9CHLR</name>
<dbReference type="InterPro" id="IPR027417">
    <property type="entry name" value="P-loop_NTPase"/>
</dbReference>
<dbReference type="GO" id="GO:0016887">
    <property type="term" value="F:ATP hydrolysis activity"/>
    <property type="evidence" value="ECO:0007669"/>
    <property type="project" value="InterPro"/>
</dbReference>
<keyword evidence="4" id="KW-0067">ATP-binding</keyword>
<keyword evidence="7" id="KW-1185">Reference proteome</keyword>
<dbReference type="PATRIC" id="fig|229920.5.peg.3212"/>
<dbReference type="PANTHER" id="PTHR23305:SF18">
    <property type="entry name" value="OBG-TYPE G DOMAIN-CONTAINING PROTEIN"/>
    <property type="match status" value="1"/>
</dbReference>
<sequence>MKLGIIGLPQSGKTTLFNALTRATQPTGITGKIEVHTAVVDVPDDRVDKLSAMFQPKKTIYTKVTYADIAGLDGSAGKSGISGALLNNLTQMDGFIHVVRCFEDENVPHPNGSVDPLRDLAAMDSEFLLNDLIAVERKLEKLVEEKKKGAGRDKAIIDRETELFTRFHEQLSQEKLLRDLTLTAEEEKMLAGFGFLSRKPVLVVMNLSEGQKEPVVKYDHLHSQVVSLQAKLEMDIAQLPPEEAAMFLQEYGISEPSLNRMIRLSYDLLGLQSFFTVGPDEVRAWTTRRGATAPEAAGEIHTDLQKGFIRAEVVSYDDLMSLGGMNEAKAKGRLRLEGKEYVVLDGDILNIRFNI</sequence>
<organism evidence="6 7">
    <name type="scientific">Leptolinea tardivitalis</name>
    <dbReference type="NCBI Taxonomy" id="229920"/>
    <lineage>
        <taxon>Bacteria</taxon>
        <taxon>Bacillati</taxon>
        <taxon>Chloroflexota</taxon>
        <taxon>Anaerolineae</taxon>
        <taxon>Anaerolineales</taxon>
        <taxon>Anaerolineaceae</taxon>
        <taxon>Leptolinea</taxon>
    </lineage>
</organism>
<dbReference type="PANTHER" id="PTHR23305">
    <property type="entry name" value="OBG GTPASE FAMILY"/>
    <property type="match status" value="1"/>
</dbReference>
<protein>
    <submittedName>
        <fullName evidence="6">GTP-binding protein</fullName>
    </submittedName>
</protein>
<dbReference type="EMBL" id="LGCK01000001">
    <property type="protein sequence ID" value="KPL75117.1"/>
    <property type="molecule type" value="Genomic_DNA"/>
</dbReference>
<dbReference type="GO" id="GO:0046872">
    <property type="term" value="F:metal ion binding"/>
    <property type="evidence" value="ECO:0007669"/>
    <property type="project" value="UniProtKB-KW"/>
</dbReference>
<dbReference type="FunFam" id="3.10.20.30:FF:000001">
    <property type="entry name" value="Ribosome-binding ATPase YchF"/>
    <property type="match status" value="1"/>
</dbReference>
<proteinExistence type="predicted"/>
<gene>
    <name evidence="6" type="ORF">ADM99_00405</name>
</gene>
<dbReference type="Pfam" id="PF06071">
    <property type="entry name" value="YchF-GTPase_C"/>
    <property type="match status" value="1"/>
</dbReference>
<dbReference type="GO" id="GO:0005524">
    <property type="term" value="F:ATP binding"/>
    <property type="evidence" value="ECO:0007669"/>
    <property type="project" value="UniProtKB-KW"/>
</dbReference>
<dbReference type="PIRSF" id="PIRSF006641">
    <property type="entry name" value="CHP00092"/>
    <property type="match status" value="1"/>
</dbReference>
<dbReference type="Gene3D" id="3.40.50.300">
    <property type="entry name" value="P-loop containing nucleotide triphosphate hydrolases"/>
    <property type="match status" value="1"/>
</dbReference>
<evidence type="ECO:0000256" key="3">
    <source>
        <dbReference type="ARBA" id="ARBA00022741"/>
    </source>
</evidence>
<dbReference type="CDD" id="cd04867">
    <property type="entry name" value="TGS_YchF_OLA1"/>
    <property type="match status" value="1"/>
</dbReference>
<dbReference type="AlphaFoldDB" id="A0A0P6WY44"/>
<dbReference type="OrthoDB" id="9807318at2"/>
<dbReference type="InterPro" id="IPR012676">
    <property type="entry name" value="TGS-like"/>
</dbReference>
<evidence type="ECO:0000256" key="1">
    <source>
        <dbReference type="ARBA" id="ARBA00001946"/>
    </source>
</evidence>
<dbReference type="NCBIfam" id="TIGR00092">
    <property type="entry name" value="redox-regulated ATPase YchF"/>
    <property type="match status" value="1"/>
</dbReference>
<dbReference type="Gene3D" id="1.10.150.300">
    <property type="entry name" value="TGS-like domain"/>
    <property type="match status" value="1"/>
</dbReference>
<dbReference type="Gene3D" id="3.10.20.30">
    <property type="match status" value="1"/>
</dbReference>
<evidence type="ECO:0000256" key="2">
    <source>
        <dbReference type="ARBA" id="ARBA00022723"/>
    </source>
</evidence>
<accession>A0A0P6WY44</accession>
<dbReference type="SUPFAM" id="SSF52540">
    <property type="entry name" value="P-loop containing nucleoside triphosphate hydrolases"/>
    <property type="match status" value="1"/>
</dbReference>
<comment type="caution">
    <text evidence="6">The sequence shown here is derived from an EMBL/GenBank/DDBJ whole genome shotgun (WGS) entry which is preliminary data.</text>
</comment>
<dbReference type="PROSITE" id="PS51880">
    <property type="entry name" value="TGS"/>
    <property type="match status" value="1"/>
</dbReference>
<dbReference type="RefSeq" id="WP_062420674.1">
    <property type="nucleotide sequence ID" value="NZ_BBYA01000003.1"/>
</dbReference>
<dbReference type="SUPFAM" id="SSF81271">
    <property type="entry name" value="TGS-like"/>
    <property type="match status" value="1"/>
</dbReference>
<reference evidence="6 7" key="1">
    <citation type="submission" date="2015-07" db="EMBL/GenBank/DDBJ databases">
        <title>Genome sequence of Leptolinea tardivitalis DSM 16556.</title>
        <authorList>
            <person name="Hemp J."/>
            <person name="Ward L.M."/>
            <person name="Pace L.A."/>
            <person name="Fischer W.W."/>
        </authorList>
    </citation>
    <scope>NUCLEOTIDE SEQUENCE [LARGE SCALE GENOMIC DNA]</scope>
    <source>
        <strain evidence="6 7">YMTK-2</strain>
    </source>
</reference>
<dbReference type="PRINTS" id="PR00326">
    <property type="entry name" value="GTP1OBG"/>
</dbReference>
<evidence type="ECO:0000313" key="6">
    <source>
        <dbReference type="EMBL" id="KPL75117.1"/>
    </source>
</evidence>
<dbReference type="InterPro" id="IPR012675">
    <property type="entry name" value="Beta-grasp_dom_sf"/>
</dbReference>
<dbReference type="InterPro" id="IPR023192">
    <property type="entry name" value="TGS-like_dom_sf"/>
</dbReference>
<evidence type="ECO:0000256" key="4">
    <source>
        <dbReference type="ARBA" id="ARBA00022840"/>
    </source>
</evidence>
<evidence type="ECO:0000259" key="5">
    <source>
        <dbReference type="PROSITE" id="PS51880"/>
    </source>
</evidence>
<keyword evidence="2" id="KW-0479">Metal-binding</keyword>